<dbReference type="EMBL" id="CP010586">
    <property type="protein sequence ID" value="AKP75540.1"/>
    <property type="molecule type" value="Genomic_DNA"/>
</dbReference>
<dbReference type="InterPro" id="IPR012675">
    <property type="entry name" value="Beta-grasp_dom_sf"/>
</dbReference>
<dbReference type="InterPro" id="IPR016155">
    <property type="entry name" value="Mopterin_synth/thiamin_S_b"/>
</dbReference>
<protein>
    <submittedName>
        <fullName evidence="1">Thiamine biosynthesis protein ThiS</fullName>
    </submittedName>
</protein>
<dbReference type="PANTHER" id="PTHR34472:SF1">
    <property type="entry name" value="SULFUR CARRIER PROTEIN THIS"/>
    <property type="match status" value="1"/>
</dbReference>
<dbReference type="InterPro" id="IPR003749">
    <property type="entry name" value="ThiS/MoaD-like"/>
</dbReference>
<reference evidence="1 2" key="1">
    <citation type="submission" date="2015-01" db="EMBL/GenBank/DDBJ databases">
        <title>Genome sequence of bacillus megaterium Q3.</title>
        <authorList>
            <person name="Wang Y."/>
            <person name="Luo K."/>
            <person name="Bai L."/>
            <person name="Luo F."/>
        </authorList>
    </citation>
    <scope>NUCLEOTIDE SEQUENCE [LARGE SCALE GENOMIC DNA]</scope>
    <source>
        <strain evidence="1 2">Q3</strain>
    </source>
</reference>
<dbReference type="CDD" id="cd00565">
    <property type="entry name" value="Ubl_ThiS"/>
    <property type="match status" value="1"/>
</dbReference>
<sequence>MNLIINGKTVTVGDEIETVEHLLQAQSLHERVVIVELNKNILQKEEHSDACLKDGDTLEVVSFVGGG</sequence>
<dbReference type="Pfam" id="PF02597">
    <property type="entry name" value="ThiS"/>
    <property type="match status" value="1"/>
</dbReference>
<dbReference type="RefSeq" id="WP_028412577.1">
    <property type="nucleotide sequence ID" value="NZ_CP010586.1"/>
</dbReference>
<proteinExistence type="predicted"/>
<dbReference type="PANTHER" id="PTHR34472">
    <property type="entry name" value="SULFUR CARRIER PROTEIN THIS"/>
    <property type="match status" value="1"/>
</dbReference>
<dbReference type="InterPro" id="IPR010035">
    <property type="entry name" value="Thi_S"/>
</dbReference>
<dbReference type="GeneID" id="48011207"/>
<dbReference type="Proteomes" id="UP000036410">
    <property type="component" value="Chromosome"/>
</dbReference>
<name>A0A806TCF1_PRIMG</name>
<gene>
    <name evidence="1" type="primary">thiS</name>
    <name evidence="1" type="ORF">AS52_00552</name>
</gene>
<dbReference type="AlphaFoldDB" id="A0A806TCF1"/>
<evidence type="ECO:0000313" key="1">
    <source>
        <dbReference type="EMBL" id="AKP75540.1"/>
    </source>
</evidence>
<organism evidence="1 2">
    <name type="scientific">Priestia megaterium Q3</name>
    <dbReference type="NCBI Taxonomy" id="1452722"/>
    <lineage>
        <taxon>Bacteria</taxon>
        <taxon>Bacillati</taxon>
        <taxon>Bacillota</taxon>
        <taxon>Bacilli</taxon>
        <taxon>Bacillales</taxon>
        <taxon>Bacillaceae</taxon>
        <taxon>Priestia</taxon>
    </lineage>
</organism>
<dbReference type="SUPFAM" id="SSF54285">
    <property type="entry name" value="MoaD/ThiS"/>
    <property type="match status" value="1"/>
</dbReference>
<accession>A0A806TCF1</accession>
<dbReference type="NCBIfam" id="TIGR01683">
    <property type="entry name" value="thiS"/>
    <property type="match status" value="1"/>
</dbReference>
<evidence type="ECO:0000313" key="2">
    <source>
        <dbReference type="Proteomes" id="UP000036410"/>
    </source>
</evidence>
<dbReference type="Gene3D" id="3.10.20.30">
    <property type="match status" value="1"/>
</dbReference>